<evidence type="ECO:0000256" key="3">
    <source>
        <dbReference type="ARBA" id="ARBA00022737"/>
    </source>
</evidence>
<protein>
    <recommendedName>
        <fullName evidence="6">O-GlcNAc transferase C-terminal domain-containing protein</fullName>
    </recommendedName>
</protein>
<reference evidence="7 8" key="1">
    <citation type="submission" date="2020-06" db="EMBL/GenBank/DDBJ databases">
        <title>Genome sequence of Rhizobium sp strain ADMK78.</title>
        <authorList>
            <person name="Rahi P."/>
        </authorList>
    </citation>
    <scope>NUCLEOTIDE SEQUENCE [LARGE SCALE GENOMIC DNA]</scope>
    <source>
        <strain evidence="7 8">ADMK78</strain>
    </source>
</reference>
<evidence type="ECO:0000313" key="8">
    <source>
        <dbReference type="Proteomes" id="UP000308530"/>
    </source>
</evidence>
<dbReference type="InterPro" id="IPR037919">
    <property type="entry name" value="OGT"/>
</dbReference>
<dbReference type="RefSeq" id="WP_171033750.1">
    <property type="nucleotide sequence ID" value="NZ_CP058350.1"/>
</dbReference>
<proteinExistence type="predicted"/>
<sequence length="599" mass="66187">MARRRHAQRRDHARALALLLCGAAPLARQHVRRDVGKPDAAIAHLQSAALLAERLHQSDICRAVVTAAFDLAGRLFASGRLWQACLLLDLLDLEDQRQFSLLTNLLRRTGQFERLAELLDEEMHNRPFDPFLASARFTLAREMLDWECLARHRTLMASPDSGFAAALLGREPAASRVLWAEDEAMAHRPVQETRWPKEARPPPRYAIRPADQPLRIGYLHDQFDDARSADTIMAVLAQHDRSRFEICLFDDGRLPQRPEPQLSGHRRISIASLDDAAAASEIHRHGIDILVDLKGPTLGGRRCLVDHLKVPLKLAWPVFPGPLPRMPEGLGCDYRITDAVLLSEEGRRLASHHHCVLPECALPQGKRMPVELADRATTVTAGDPLPEEALVIAGFAPAYHLNSATLALWASVITAIPEALLWLQRPHALPGRNIIQALAGHGICPSRILHADPMPHEAHLTRLGLADLALDTLPANTPQAADFLFAGVPVLTLSGQTAAGRQTASLLQALGLPDLIFARSSQVVEAAATLVHDPFRLLALRQRIERARVRSPAFDAERLCRHLEDAYRMMAERLRAGLAPTDIQVPPRPASSQSRQLQS</sequence>
<feature type="compositionally biased region" description="Polar residues" evidence="5">
    <location>
        <begin position="590"/>
        <end position="599"/>
    </location>
</feature>
<dbReference type="Gene3D" id="3.40.50.11380">
    <property type="match status" value="1"/>
</dbReference>
<keyword evidence="8" id="KW-1185">Reference proteome</keyword>
<evidence type="ECO:0000256" key="1">
    <source>
        <dbReference type="ARBA" id="ARBA00004922"/>
    </source>
</evidence>
<dbReference type="InterPro" id="IPR029489">
    <property type="entry name" value="OGT/SEC/SPY_C"/>
</dbReference>
<dbReference type="PANTHER" id="PTHR44366:SF1">
    <property type="entry name" value="UDP-N-ACETYLGLUCOSAMINE--PEPTIDE N-ACETYLGLUCOSAMINYLTRANSFERASE 110 KDA SUBUNIT"/>
    <property type="match status" value="1"/>
</dbReference>
<name>A0ABX6QMA5_9HYPH</name>
<dbReference type="Gene3D" id="3.40.50.2000">
    <property type="entry name" value="Glycogen Phosphorylase B"/>
    <property type="match status" value="1"/>
</dbReference>
<keyword evidence="4" id="KW-0802">TPR repeat</keyword>
<gene>
    <name evidence="7" type="ORF">FE840_009430</name>
</gene>
<dbReference type="Proteomes" id="UP000308530">
    <property type="component" value="Chromosome"/>
</dbReference>
<evidence type="ECO:0000313" key="7">
    <source>
        <dbReference type="EMBL" id="QLF69743.1"/>
    </source>
</evidence>
<keyword evidence="2" id="KW-0808">Transferase</keyword>
<feature type="domain" description="O-GlcNAc transferase C-terminal" evidence="6">
    <location>
        <begin position="383"/>
        <end position="562"/>
    </location>
</feature>
<evidence type="ECO:0000256" key="2">
    <source>
        <dbReference type="ARBA" id="ARBA00022679"/>
    </source>
</evidence>
<comment type="pathway">
    <text evidence="1">Protein modification; protein glycosylation.</text>
</comment>
<evidence type="ECO:0000256" key="4">
    <source>
        <dbReference type="ARBA" id="ARBA00022803"/>
    </source>
</evidence>
<dbReference type="Pfam" id="PF13844">
    <property type="entry name" value="Glyco_transf_41"/>
    <property type="match status" value="1"/>
</dbReference>
<dbReference type="PANTHER" id="PTHR44366">
    <property type="entry name" value="UDP-N-ACETYLGLUCOSAMINE--PEPTIDE N-ACETYLGLUCOSAMINYLTRANSFERASE 110 KDA SUBUNIT"/>
    <property type="match status" value="1"/>
</dbReference>
<dbReference type="EMBL" id="CP058350">
    <property type="protein sequence ID" value="QLF69743.1"/>
    <property type="molecule type" value="Genomic_DNA"/>
</dbReference>
<feature type="region of interest" description="Disordered" evidence="5">
    <location>
        <begin position="578"/>
        <end position="599"/>
    </location>
</feature>
<evidence type="ECO:0000259" key="6">
    <source>
        <dbReference type="Pfam" id="PF13844"/>
    </source>
</evidence>
<organism evidence="7 8">
    <name type="scientific">Peteryoungia desertarenae</name>
    <dbReference type="NCBI Taxonomy" id="1813451"/>
    <lineage>
        <taxon>Bacteria</taxon>
        <taxon>Pseudomonadati</taxon>
        <taxon>Pseudomonadota</taxon>
        <taxon>Alphaproteobacteria</taxon>
        <taxon>Hyphomicrobiales</taxon>
        <taxon>Rhizobiaceae</taxon>
        <taxon>Peteryoungia</taxon>
    </lineage>
</organism>
<evidence type="ECO:0000256" key="5">
    <source>
        <dbReference type="SAM" id="MobiDB-lite"/>
    </source>
</evidence>
<keyword evidence="3" id="KW-0677">Repeat</keyword>
<accession>A0ABX6QMA5</accession>